<evidence type="ECO:0000313" key="4">
    <source>
        <dbReference type="EMBL" id="OMJ66159.1"/>
    </source>
</evidence>
<accession>A0A1R2ANU3</accession>
<dbReference type="PANTHER" id="PTHR18849">
    <property type="entry name" value="LEUCINE RICH REPEAT PROTEIN"/>
    <property type="match status" value="1"/>
</dbReference>
<comment type="caution">
    <text evidence="4">The sequence shown here is derived from an EMBL/GenBank/DDBJ whole genome shotgun (WGS) entry which is preliminary data.</text>
</comment>
<feature type="compositionally biased region" description="Basic and acidic residues" evidence="3">
    <location>
        <begin position="144"/>
        <end position="186"/>
    </location>
</feature>
<organism evidence="4 5">
    <name type="scientific">Stentor coeruleus</name>
    <dbReference type="NCBI Taxonomy" id="5963"/>
    <lineage>
        <taxon>Eukaryota</taxon>
        <taxon>Sar</taxon>
        <taxon>Alveolata</taxon>
        <taxon>Ciliophora</taxon>
        <taxon>Postciliodesmatophora</taxon>
        <taxon>Heterotrichea</taxon>
        <taxon>Heterotrichida</taxon>
        <taxon>Stentoridae</taxon>
        <taxon>Stentor</taxon>
    </lineage>
</organism>
<proteinExistence type="predicted"/>
<feature type="region of interest" description="Disordered" evidence="3">
    <location>
        <begin position="129"/>
        <end position="186"/>
    </location>
</feature>
<dbReference type="SUPFAM" id="SSF52058">
    <property type="entry name" value="L domain-like"/>
    <property type="match status" value="1"/>
</dbReference>
<evidence type="ECO:0000256" key="1">
    <source>
        <dbReference type="ARBA" id="ARBA00022614"/>
    </source>
</evidence>
<dbReference type="AlphaFoldDB" id="A0A1R2ANU3"/>
<dbReference type="EMBL" id="MPUH01001803">
    <property type="protein sequence ID" value="OMJ66159.1"/>
    <property type="molecule type" value="Genomic_DNA"/>
</dbReference>
<dbReference type="Pfam" id="PF14580">
    <property type="entry name" value="LRR_9"/>
    <property type="match status" value="1"/>
</dbReference>
<sequence>MSKALTADLVLQRTKASSLDTVKNLNLWGNDIEDVRILKDMPNLEVLSLSVNKISTLKPFQYCKKLTELYLRKNLIADLSELRYIQQLPYLKVLWLWDNPCAEVPNYREIVITNMPNLVKLDNQAISPEEKAQAVAKNPQPQRVRREERKEPEYVAKEEPPRRERDPSPAIKEPPRSRPRRENDPRTDNILCAILALLKELDENSLEIVRREIEKKLQSLAVGK</sequence>
<evidence type="ECO:0000256" key="3">
    <source>
        <dbReference type="SAM" id="MobiDB-lite"/>
    </source>
</evidence>
<dbReference type="OrthoDB" id="1517790at2759"/>
<dbReference type="FunFam" id="3.80.10.10:FF:000094">
    <property type="entry name" value="protein C21orf2 isoform X1"/>
    <property type="match status" value="1"/>
</dbReference>
<dbReference type="PANTHER" id="PTHR18849:SF0">
    <property type="entry name" value="CILIA- AND FLAGELLA-ASSOCIATED PROTEIN 410-RELATED"/>
    <property type="match status" value="1"/>
</dbReference>
<evidence type="ECO:0000256" key="2">
    <source>
        <dbReference type="ARBA" id="ARBA00022737"/>
    </source>
</evidence>
<dbReference type="InterPro" id="IPR032675">
    <property type="entry name" value="LRR_dom_sf"/>
</dbReference>
<dbReference type="Proteomes" id="UP000187209">
    <property type="component" value="Unassembled WGS sequence"/>
</dbReference>
<gene>
    <name evidence="4" type="ORF">SteCoe_37107</name>
</gene>
<dbReference type="InterPro" id="IPR001611">
    <property type="entry name" value="Leu-rich_rpt"/>
</dbReference>
<keyword evidence="2" id="KW-0677">Repeat</keyword>
<reference evidence="4 5" key="1">
    <citation type="submission" date="2016-11" db="EMBL/GenBank/DDBJ databases">
        <title>The macronuclear genome of Stentor coeruleus: a giant cell with tiny introns.</title>
        <authorList>
            <person name="Slabodnick M."/>
            <person name="Ruby J.G."/>
            <person name="Reiff S.B."/>
            <person name="Swart E.C."/>
            <person name="Gosai S."/>
            <person name="Prabakaran S."/>
            <person name="Witkowska E."/>
            <person name="Larue G.E."/>
            <person name="Fisher S."/>
            <person name="Freeman R.M."/>
            <person name="Gunawardena J."/>
            <person name="Chu W."/>
            <person name="Stover N.A."/>
            <person name="Gregory B.D."/>
            <person name="Nowacki M."/>
            <person name="Derisi J."/>
            <person name="Roy S.W."/>
            <person name="Marshall W.F."/>
            <person name="Sood P."/>
        </authorList>
    </citation>
    <scope>NUCLEOTIDE SEQUENCE [LARGE SCALE GENOMIC DNA]</scope>
    <source>
        <strain evidence="4">WM001</strain>
    </source>
</reference>
<keyword evidence="5" id="KW-1185">Reference proteome</keyword>
<evidence type="ECO:0008006" key="6">
    <source>
        <dbReference type="Google" id="ProtNLM"/>
    </source>
</evidence>
<protein>
    <recommendedName>
        <fullName evidence="6">U2A'/phosphoprotein 32 family A C-terminal domain-containing protein</fullName>
    </recommendedName>
</protein>
<keyword evidence="1" id="KW-0433">Leucine-rich repeat</keyword>
<name>A0A1R2ANU3_9CILI</name>
<dbReference type="Gene3D" id="3.80.10.10">
    <property type="entry name" value="Ribonuclease Inhibitor"/>
    <property type="match status" value="1"/>
</dbReference>
<evidence type="ECO:0000313" key="5">
    <source>
        <dbReference type="Proteomes" id="UP000187209"/>
    </source>
</evidence>
<dbReference type="PROSITE" id="PS51450">
    <property type="entry name" value="LRR"/>
    <property type="match status" value="2"/>
</dbReference>
<dbReference type="GO" id="GO:0036064">
    <property type="term" value="C:ciliary basal body"/>
    <property type="evidence" value="ECO:0007669"/>
    <property type="project" value="UniProtKB-ARBA"/>
</dbReference>